<evidence type="ECO:0000256" key="2">
    <source>
        <dbReference type="ARBA" id="ARBA00005262"/>
    </source>
</evidence>
<comment type="caution">
    <text evidence="8">The sequence shown here is derived from an EMBL/GenBank/DDBJ whole genome shotgun (WGS) entry which is preliminary data.</text>
</comment>
<keyword evidence="9" id="KW-1185">Reference proteome</keyword>
<evidence type="ECO:0000256" key="1">
    <source>
        <dbReference type="ARBA" id="ARBA00004651"/>
    </source>
</evidence>
<feature type="transmembrane region" description="Helical" evidence="7">
    <location>
        <begin position="235"/>
        <end position="255"/>
    </location>
</feature>
<keyword evidence="3" id="KW-1003">Cell membrane</keyword>
<comment type="subcellular location">
    <subcellularLocation>
        <location evidence="1">Cell membrane</location>
        <topology evidence="1">Multi-pass membrane protein</topology>
    </subcellularLocation>
</comment>
<dbReference type="GO" id="GO:0005886">
    <property type="term" value="C:plasma membrane"/>
    <property type="evidence" value="ECO:0007669"/>
    <property type="project" value="UniProtKB-SubCell"/>
</dbReference>
<sequence length="430" mass="46717">MTVSNDLEFPHPSLAQATRIWWKIGVLSFGGPAAQIALIHKEIVEENNWLSEQQFLNALSFCMLLPGPEATQIAAYAGWRLHGVLGGLIAGLLFVLPGAAIIMALAWIYSVYGNVPLVAALFYGIKAAVLVIVVQALFRVAKKALSQNIHWIIAGLAFVGIFFLSIPFPFIILAAGFTGWILGVKQASDVAPSIPNISVKQTTKTVLLWLGIWLSPLFALALLGAPDLLIDIGRFFTTLAVVTFGGAYAVLAYMAQDVVVQFGWLTAGEMIDALGLAETTPGPLILVTQFVGFLAGYKDAGLMMALAASLLTLWVTFVPCFLWIFAGAPYIEWITEQPRLRGALQAITAAVVGVILNLSIWFALHVLFGKVEKKQLGFLTLWIPDVSSIQWLAIGLFMLSTYLTFRWRFDMFKILAITALLGAGGKFILS</sequence>
<dbReference type="OrthoDB" id="8969999at2"/>
<gene>
    <name evidence="8" type="ORF">SU32_02275</name>
</gene>
<dbReference type="NCBIfam" id="TIGR00937">
    <property type="entry name" value="2A51"/>
    <property type="match status" value="1"/>
</dbReference>
<dbReference type="PANTHER" id="PTHR33567">
    <property type="entry name" value="CHROMATE ION TRANSPORTER (EUROFUNG)"/>
    <property type="match status" value="1"/>
</dbReference>
<dbReference type="PANTHER" id="PTHR33567:SF3">
    <property type="entry name" value="CHROMATE ION TRANSPORTER (EUROFUNG)"/>
    <property type="match status" value="1"/>
</dbReference>
<proteinExistence type="inferred from homology"/>
<feature type="transmembrane region" description="Helical" evidence="7">
    <location>
        <begin position="115"/>
        <end position="137"/>
    </location>
</feature>
<dbReference type="Pfam" id="PF02417">
    <property type="entry name" value="Chromate_transp"/>
    <property type="match status" value="2"/>
</dbReference>
<feature type="transmembrane region" description="Helical" evidence="7">
    <location>
        <begin position="84"/>
        <end position="109"/>
    </location>
</feature>
<protein>
    <submittedName>
        <fullName evidence="8">Chromate transporter</fullName>
    </submittedName>
</protein>
<accession>A0A0M9GP88</accession>
<dbReference type="AlphaFoldDB" id="A0A0M9GP88"/>
<keyword evidence="4 7" id="KW-0812">Transmembrane</keyword>
<dbReference type="GO" id="GO:0015109">
    <property type="term" value="F:chromate transmembrane transporter activity"/>
    <property type="evidence" value="ECO:0007669"/>
    <property type="project" value="InterPro"/>
</dbReference>
<dbReference type="InterPro" id="IPR003370">
    <property type="entry name" value="Chromate_transpt"/>
</dbReference>
<evidence type="ECO:0000256" key="6">
    <source>
        <dbReference type="ARBA" id="ARBA00023136"/>
    </source>
</evidence>
<evidence type="ECO:0000256" key="7">
    <source>
        <dbReference type="SAM" id="Phobius"/>
    </source>
</evidence>
<feature type="transmembrane region" description="Helical" evidence="7">
    <location>
        <begin position="302"/>
        <end position="325"/>
    </location>
</feature>
<dbReference type="RefSeq" id="WP_053997707.1">
    <property type="nucleotide sequence ID" value="NZ_JXMU01000002.1"/>
</dbReference>
<reference evidence="8 9" key="1">
    <citation type="submission" date="2015-01" db="EMBL/GenBank/DDBJ databases">
        <title>Ahrensia donghaiensis sp. nov., a novel dimethylsulphoniopropionate-cleavage bacterium isolated from seawater and emended descriptions of the genus Ahrensia and Ahrensia kielensis.</title>
        <authorList>
            <person name="Liu J."/>
        </authorList>
    </citation>
    <scope>NUCLEOTIDE SEQUENCE [LARGE SCALE GENOMIC DNA]</scope>
    <source>
        <strain evidence="8 9">LZD062</strain>
    </source>
</reference>
<organism evidence="8 9">
    <name type="scientific">Ahrensia marina</name>
    <dbReference type="NCBI Taxonomy" id="1514904"/>
    <lineage>
        <taxon>Bacteria</taxon>
        <taxon>Pseudomonadati</taxon>
        <taxon>Pseudomonadota</taxon>
        <taxon>Alphaproteobacteria</taxon>
        <taxon>Hyphomicrobiales</taxon>
        <taxon>Ahrensiaceae</taxon>
        <taxon>Ahrensia</taxon>
    </lineage>
</organism>
<evidence type="ECO:0000313" key="8">
    <source>
        <dbReference type="EMBL" id="KPB02597.1"/>
    </source>
</evidence>
<feature type="transmembrane region" description="Helical" evidence="7">
    <location>
        <begin position="412"/>
        <end position="429"/>
    </location>
</feature>
<keyword evidence="6 7" id="KW-0472">Membrane</keyword>
<dbReference type="Proteomes" id="UP000038011">
    <property type="component" value="Unassembled WGS sequence"/>
</dbReference>
<comment type="similarity">
    <text evidence="2">Belongs to the chromate ion transporter (CHR) (TC 2.A.51) family.</text>
</comment>
<dbReference type="InterPro" id="IPR014047">
    <property type="entry name" value="Chr_Tranpt_l_chain"/>
</dbReference>
<dbReference type="PATRIC" id="fig|1514904.3.peg.1656"/>
<evidence type="ECO:0000256" key="3">
    <source>
        <dbReference type="ARBA" id="ARBA00022475"/>
    </source>
</evidence>
<name>A0A0M9GP88_9HYPH</name>
<dbReference type="PIRSF" id="PIRSF004810">
    <property type="entry name" value="ChrA"/>
    <property type="match status" value="1"/>
</dbReference>
<keyword evidence="5 7" id="KW-1133">Transmembrane helix</keyword>
<feature type="transmembrane region" description="Helical" evidence="7">
    <location>
        <begin position="149"/>
        <end position="182"/>
    </location>
</feature>
<dbReference type="EMBL" id="JXMU01000002">
    <property type="protein sequence ID" value="KPB02597.1"/>
    <property type="molecule type" value="Genomic_DNA"/>
</dbReference>
<evidence type="ECO:0000256" key="4">
    <source>
        <dbReference type="ARBA" id="ARBA00022692"/>
    </source>
</evidence>
<evidence type="ECO:0000313" key="9">
    <source>
        <dbReference type="Proteomes" id="UP000038011"/>
    </source>
</evidence>
<evidence type="ECO:0000256" key="5">
    <source>
        <dbReference type="ARBA" id="ARBA00022989"/>
    </source>
</evidence>
<feature type="transmembrane region" description="Helical" evidence="7">
    <location>
        <begin position="346"/>
        <end position="368"/>
    </location>
</feature>
<feature type="transmembrane region" description="Helical" evidence="7">
    <location>
        <begin position="206"/>
        <end position="223"/>
    </location>
</feature>